<evidence type="ECO:0000256" key="1">
    <source>
        <dbReference type="SAM" id="MobiDB-lite"/>
    </source>
</evidence>
<gene>
    <name evidence="2" type="ORF">E1J38_009465</name>
</gene>
<feature type="region of interest" description="Disordered" evidence="1">
    <location>
        <begin position="154"/>
        <end position="173"/>
    </location>
</feature>
<dbReference type="OrthoDB" id="1440507at2"/>
<sequence length="173" mass="19276">MKNLRPLFFGIIIGALATYFFCPRQAAEEESVAAKAEVVKPKGVITVAQAKELNYNWTKFRKPAIDSITQRMVGKDDYRSAWWSLQDVEDYIAYIKQETQNDGEIFTGLRVYFGVYGEHISSSNKDLSTMFIVPTGAKKVEKASMININLQGGNRDLTKPPLNDGIGGGGYPQ</sequence>
<evidence type="ECO:0000313" key="3">
    <source>
        <dbReference type="Proteomes" id="UP000295814"/>
    </source>
</evidence>
<organism evidence="2 3">
    <name type="scientific">Seonamhaeicola sediminis</name>
    <dbReference type="NCBI Taxonomy" id="2528206"/>
    <lineage>
        <taxon>Bacteria</taxon>
        <taxon>Pseudomonadati</taxon>
        <taxon>Bacteroidota</taxon>
        <taxon>Flavobacteriia</taxon>
        <taxon>Flavobacteriales</taxon>
        <taxon>Flavobacteriaceae</taxon>
    </lineage>
</organism>
<accession>A0A562YEK6</accession>
<evidence type="ECO:0000313" key="2">
    <source>
        <dbReference type="EMBL" id="TWO33077.1"/>
    </source>
</evidence>
<reference evidence="2 3" key="1">
    <citation type="submission" date="2019-07" db="EMBL/GenBank/DDBJ databases">
        <title>Seonamhaeicola sp. W255 draft genome.</title>
        <authorList>
            <person name="Zhang X.-Y."/>
            <person name="Zhang R."/>
            <person name="Zhong Y.-L."/>
            <person name="Du Z.-J."/>
        </authorList>
    </citation>
    <scope>NUCLEOTIDE SEQUENCE [LARGE SCALE GENOMIC DNA]</scope>
    <source>
        <strain evidence="2 3">W255</strain>
    </source>
</reference>
<protein>
    <submittedName>
        <fullName evidence="2">Uncharacterized protein</fullName>
    </submittedName>
</protein>
<dbReference type="AlphaFoldDB" id="A0A562YEK6"/>
<dbReference type="RefSeq" id="WP_133356578.1">
    <property type="nucleotide sequence ID" value="NZ_SMZJ02000004.1"/>
</dbReference>
<name>A0A562YEK6_9FLAO</name>
<keyword evidence="3" id="KW-1185">Reference proteome</keyword>
<dbReference type="EMBL" id="SMZJ02000004">
    <property type="protein sequence ID" value="TWO33077.1"/>
    <property type="molecule type" value="Genomic_DNA"/>
</dbReference>
<dbReference type="Proteomes" id="UP000295814">
    <property type="component" value="Unassembled WGS sequence"/>
</dbReference>
<proteinExistence type="predicted"/>
<comment type="caution">
    <text evidence="2">The sequence shown here is derived from an EMBL/GenBank/DDBJ whole genome shotgun (WGS) entry which is preliminary data.</text>
</comment>